<dbReference type="InterPro" id="IPR051203">
    <property type="entry name" value="Polysaccharide_Synthase-Rel"/>
</dbReference>
<feature type="transmembrane region" description="Helical" evidence="2">
    <location>
        <begin position="110"/>
        <end position="133"/>
    </location>
</feature>
<dbReference type="AlphaFoldDB" id="A0A6B0TVF5"/>
<accession>A0A6B0TVF5</accession>
<evidence type="ECO:0000256" key="2">
    <source>
        <dbReference type="SAM" id="Phobius"/>
    </source>
</evidence>
<keyword evidence="2" id="KW-1133">Transmembrane helix</keyword>
<dbReference type="RefSeq" id="WP_160853472.1">
    <property type="nucleotide sequence ID" value="NZ_WUWG01000003.1"/>
</dbReference>
<dbReference type="PANTHER" id="PTHR43318:SF1">
    <property type="entry name" value="POLYSACCHARIDE BIOSYNTHESIS PROTEIN EPSC-RELATED"/>
    <property type="match status" value="1"/>
</dbReference>
<dbReference type="EMBL" id="WUWG01000003">
    <property type="protein sequence ID" value="MXU65202.1"/>
    <property type="molecule type" value="Genomic_DNA"/>
</dbReference>
<dbReference type="CDD" id="cd05237">
    <property type="entry name" value="UDP_invert_4-6DH_SDR_e"/>
    <property type="match status" value="1"/>
</dbReference>
<dbReference type="Proteomes" id="UP000436016">
    <property type="component" value="Unassembled WGS sequence"/>
</dbReference>
<feature type="transmembrane region" description="Helical" evidence="2">
    <location>
        <begin position="83"/>
        <end position="104"/>
    </location>
</feature>
<keyword evidence="5" id="KW-1185">Reference proteome</keyword>
<proteinExistence type="inferred from homology"/>
<comment type="similarity">
    <text evidence="1">Belongs to the polysaccharide synthase family.</text>
</comment>
<comment type="caution">
    <text evidence="4">The sequence shown here is derived from an EMBL/GenBank/DDBJ whole genome shotgun (WGS) entry which is preliminary data.</text>
</comment>
<dbReference type="PANTHER" id="PTHR43318">
    <property type="entry name" value="UDP-N-ACETYLGLUCOSAMINE 4,6-DEHYDRATASE"/>
    <property type="match status" value="1"/>
</dbReference>
<evidence type="ECO:0000313" key="4">
    <source>
        <dbReference type="EMBL" id="MXU65202.1"/>
    </source>
</evidence>
<feature type="transmembrane region" description="Helical" evidence="2">
    <location>
        <begin position="21"/>
        <end position="44"/>
    </location>
</feature>
<dbReference type="InterPro" id="IPR036291">
    <property type="entry name" value="NAD(P)-bd_dom_sf"/>
</dbReference>
<name>A0A6B0TVF5_9RHOB</name>
<evidence type="ECO:0000313" key="5">
    <source>
        <dbReference type="Proteomes" id="UP000436016"/>
    </source>
</evidence>
<organism evidence="4 5">
    <name type="scientific">Oceanomicrobium pacificus</name>
    <dbReference type="NCBI Taxonomy" id="2692916"/>
    <lineage>
        <taxon>Bacteria</taxon>
        <taxon>Pseudomonadati</taxon>
        <taxon>Pseudomonadota</taxon>
        <taxon>Alphaproteobacteria</taxon>
        <taxon>Rhodobacterales</taxon>
        <taxon>Paracoccaceae</taxon>
        <taxon>Oceanomicrobium</taxon>
    </lineage>
</organism>
<feature type="domain" description="Polysaccharide biosynthesis protein CapD-like" evidence="3">
    <location>
        <begin position="304"/>
        <end position="593"/>
    </location>
</feature>
<dbReference type="InterPro" id="IPR003869">
    <property type="entry name" value="Polysac_CapD-like"/>
</dbReference>
<keyword evidence="2" id="KW-0472">Membrane</keyword>
<dbReference type="Pfam" id="PF02719">
    <property type="entry name" value="Polysacc_synt_2"/>
    <property type="match status" value="1"/>
</dbReference>
<dbReference type="SUPFAM" id="SSF51735">
    <property type="entry name" value="NAD(P)-binding Rossmann-fold domains"/>
    <property type="match status" value="1"/>
</dbReference>
<gene>
    <name evidence="4" type="ORF">GSH16_07065</name>
</gene>
<sequence length="650" mass="70265">MPALIQNCVERSTKEIRSNRRLFVADLVGSAGAVLLAMLLQVGWTNWSVAAALVAITLASTAAALPVFGLYRRHLASVSLRDIASIVKGAFATCLIAGLLWIALSGSPGVWATVFVVQFFIAVPIFGGLRVAARRGEFFFVRPAEQTPARAGIPTLLVGTGASCDLFLRAVLRDRNATHAPVGILDDNRETQGLFFHDVPILGSIRDIDTALARMEAEGIRPRKLVLTQPVTQYESDEFQKLLDWADRKAIKVAKLPGLGELQDVTDDPNGTTVREVDVMDVLPRPQKQINRGSLRRMVQGRRVLVTGAGGSIGKELSRQIASLAPAEIVLVENCEYNLYAVDMDLRQSYAAVPVFAEICDIRDRERIMRIFDAHRPELVFNAAALKHVPMVEANPCEGVLTNAIGARNVADAACRHQALAMVQVSTDKAVNTTNVMGATKRVAEFYGQALDRSSEPMCGGTRFMTVRFGNVLGSSGSLIPLFQRQIMMGGPLTVTDPRMERFFMTIREAVELTLLASAHGLQDQIGKGEIFVLDMGEPVRIMDVAQRMIRLAGLRPGKDIDIEIVGIRQGEKLFEELFDSAETVRESSIEGVRAAAPAGVPLSKLQSAMADLEATARDGDAAGVIAILSDLVPGYAPECPGGRSQTAAA</sequence>
<reference evidence="4 5" key="1">
    <citation type="submission" date="2019-12" db="EMBL/GenBank/DDBJ databases">
        <title>Strain KN286 was isolated from seawater, which was collected from Caroline Seamount in the tropical western Pacific.</title>
        <authorList>
            <person name="Wang Q."/>
        </authorList>
    </citation>
    <scope>NUCLEOTIDE SEQUENCE [LARGE SCALE GENOMIC DNA]</scope>
    <source>
        <strain evidence="4 5">KN286</strain>
    </source>
</reference>
<evidence type="ECO:0000259" key="3">
    <source>
        <dbReference type="Pfam" id="PF02719"/>
    </source>
</evidence>
<feature type="transmembrane region" description="Helical" evidence="2">
    <location>
        <begin position="50"/>
        <end position="71"/>
    </location>
</feature>
<dbReference type="Gene3D" id="3.40.50.720">
    <property type="entry name" value="NAD(P)-binding Rossmann-like Domain"/>
    <property type="match status" value="2"/>
</dbReference>
<protein>
    <submittedName>
        <fullName evidence="4">Polysaccharide biosynthesis protein</fullName>
    </submittedName>
</protein>
<keyword evidence="2" id="KW-0812">Transmembrane</keyword>
<evidence type="ECO:0000256" key="1">
    <source>
        <dbReference type="ARBA" id="ARBA00007430"/>
    </source>
</evidence>